<dbReference type="AlphaFoldDB" id="A0A484Z7W6"/>
<organism evidence="1 2">
    <name type="scientific">Enterobacter cancerogenus</name>
    <dbReference type="NCBI Taxonomy" id="69218"/>
    <lineage>
        <taxon>Bacteria</taxon>
        <taxon>Pseudomonadati</taxon>
        <taxon>Pseudomonadota</taxon>
        <taxon>Gammaproteobacteria</taxon>
        <taxon>Enterobacterales</taxon>
        <taxon>Enterobacteriaceae</taxon>
        <taxon>Enterobacter</taxon>
        <taxon>Enterobacter cloacae complex</taxon>
    </lineage>
</organism>
<sequence length="86" mass="9120">MKKIASQGDGVIPALSRRHFIQASSALVALPFVSTSVRADAATPSVAENTPPEKVVQTCSTFDCAENVIFVRTLAMGSDPYFYPSG</sequence>
<dbReference type="Proteomes" id="UP000351155">
    <property type="component" value="Unassembled WGS sequence"/>
</dbReference>
<accession>A0A484Z7W6</accession>
<protein>
    <submittedName>
        <fullName evidence="1">Anaerobic dimethyl sulfoxide reductase subunit A</fullName>
    </submittedName>
</protein>
<evidence type="ECO:0000313" key="2">
    <source>
        <dbReference type="Proteomes" id="UP000351155"/>
    </source>
</evidence>
<proteinExistence type="predicted"/>
<gene>
    <name evidence="1" type="primary">dmsA_10</name>
    <name evidence="1" type="ORF">NCTC12126_05122</name>
</gene>
<name>A0A484Z7W6_9ENTR</name>
<reference evidence="1 2" key="1">
    <citation type="submission" date="2019-03" db="EMBL/GenBank/DDBJ databases">
        <authorList>
            <consortium name="Pathogen Informatics"/>
        </authorList>
    </citation>
    <scope>NUCLEOTIDE SEQUENCE [LARGE SCALE GENOMIC DNA]</scope>
    <source>
        <strain evidence="1 2">NCTC12126</strain>
    </source>
</reference>
<evidence type="ECO:0000313" key="1">
    <source>
        <dbReference type="EMBL" id="VFS43856.1"/>
    </source>
</evidence>
<dbReference type="EMBL" id="CAADIW010000069">
    <property type="protein sequence ID" value="VFS43856.1"/>
    <property type="molecule type" value="Genomic_DNA"/>
</dbReference>
<dbReference type="PROSITE" id="PS51318">
    <property type="entry name" value="TAT"/>
    <property type="match status" value="1"/>
</dbReference>
<dbReference type="InterPro" id="IPR006311">
    <property type="entry name" value="TAT_signal"/>
</dbReference>